<accession>A0A843XQU3</accession>
<dbReference type="Proteomes" id="UP000652761">
    <property type="component" value="Unassembled WGS sequence"/>
</dbReference>
<evidence type="ECO:0000313" key="2">
    <source>
        <dbReference type="Proteomes" id="UP000652761"/>
    </source>
</evidence>
<comment type="caution">
    <text evidence="1">The sequence shown here is derived from an EMBL/GenBank/DDBJ whole genome shotgun (WGS) entry which is preliminary data.</text>
</comment>
<proteinExistence type="predicted"/>
<name>A0A843XQU3_COLES</name>
<protein>
    <submittedName>
        <fullName evidence="1">Uncharacterized protein</fullName>
    </submittedName>
</protein>
<feature type="non-terminal residue" evidence="1">
    <location>
        <position position="103"/>
    </location>
</feature>
<organism evidence="1 2">
    <name type="scientific">Colocasia esculenta</name>
    <name type="common">Wild taro</name>
    <name type="synonym">Arum esculentum</name>
    <dbReference type="NCBI Taxonomy" id="4460"/>
    <lineage>
        <taxon>Eukaryota</taxon>
        <taxon>Viridiplantae</taxon>
        <taxon>Streptophyta</taxon>
        <taxon>Embryophyta</taxon>
        <taxon>Tracheophyta</taxon>
        <taxon>Spermatophyta</taxon>
        <taxon>Magnoliopsida</taxon>
        <taxon>Liliopsida</taxon>
        <taxon>Araceae</taxon>
        <taxon>Aroideae</taxon>
        <taxon>Colocasieae</taxon>
        <taxon>Colocasia</taxon>
    </lineage>
</organism>
<dbReference type="AlphaFoldDB" id="A0A843XQU3"/>
<reference evidence="1" key="1">
    <citation type="submission" date="2017-07" db="EMBL/GenBank/DDBJ databases">
        <title>Taro Niue Genome Assembly and Annotation.</title>
        <authorList>
            <person name="Atibalentja N."/>
            <person name="Keating K."/>
            <person name="Fields C.J."/>
        </authorList>
    </citation>
    <scope>NUCLEOTIDE SEQUENCE</scope>
    <source>
        <strain evidence="1">Niue_2</strain>
        <tissue evidence="1">Leaf</tissue>
    </source>
</reference>
<keyword evidence="2" id="KW-1185">Reference proteome</keyword>
<sequence>LAPDRWFCNPFLGAICGGTDVWFPDLVHIRGPEWFCLWALDLVVHAEGCFRMFSDSAVFARVVSGRPWLWVVALLCRDSLSQEFVAGWLWWRFVAPCVASSVS</sequence>
<gene>
    <name evidence="1" type="ORF">Taro_054522</name>
</gene>
<feature type="non-terminal residue" evidence="1">
    <location>
        <position position="1"/>
    </location>
</feature>
<dbReference type="EMBL" id="NMUH01011094">
    <property type="protein sequence ID" value="MQM21481.1"/>
    <property type="molecule type" value="Genomic_DNA"/>
</dbReference>
<evidence type="ECO:0000313" key="1">
    <source>
        <dbReference type="EMBL" id="MQM21481.1"/>
    </source>
</evidence>